<organism evidence="2 3">
    <name type="scientific">Litorimonas cladophorae</name>
    <dbReference type="NCBI Taxonomy" id="1220491"/>
    <lineage>
        <taxon>Bacteria</taxon>
        <taxon>Pseudomonadati</taxon>
        <taxon>Pseudomonadota</taxon>
        <taxon>Alphaproteobacteria</taxon>
        <taxon>Maricaulales</taxon>
        <taxon>Robiginitomaculaceae</taxon>
    </lineage>
</organism>
<comment type="caution">
    <text evidence="2">The sequence shown here is derived from an EMBL/GenBank/DDBJ whole genome shotgun (WGS) entry which is preliminary data.</text>
</comment>
<feature type="signal peptide" evidence="1">
    <location>
        <begin position="1"/>
        <end position="33"/>
    </location>
</feature>
<reference evidence="2 3" key="1">
    <citation type="journal article" date="2014" name="Int. J. Syst. Evol. Microbiol.">
        <title>Complete genome sequence of Corynebacterium casei LMG S-19264T (=DSM 44701T), isolated from a smear-ripened cheese.</title>
        <authorList>
            <consortium name="US DOE Joint Genome Institute (JGI-PGF)"/>
            <person name="Walter F."/>
            <person name="Albersmeier A."/>
            <person name="Kalinowski J."/>
            <person name="Ruckert C."/>
        </authorList>
    </citation>
    <scope>NUCLEOTIDE SEQUENCE [LARGE SCALE GENOMIC DNA]</scope>
    <source>
        <strain evidence="2 3">KCTC 23968</strain>
    </source>
</reference>
<gene>
    <name evidence="2" type="ORF">GCM10011309_22770</name>
</gene>
<dbReference type="Proteomes" id="UP000600865">
    <property type="component" value="Unassembled WGS sequence"/>
</dbReference>
<feature type="chain" id="PRO_5037802069" description="UrcA family protein" evidence="1">
    <location>
        <begin position="34"/>
        <end position="135"/>
    </location>
</feature>
<evidence type="ECO:0008006" key="4">
    <source>
        <dbReference type="Google" id="ProtNLM"/>
    </source>
</evidence>
<dbReference type="InterPro" id="IPR030972">
    <property type="entry name" value="UrcA_uranyl"/>
</dbReference>
<evidence type="ECO:0000256" key="1">
    <source>
        <dbReference type="SAM" id="SignalP"/>
    </source>
</evidence>
<evidence type="ECO:0000313" key="2">
    <source>
        <dbReference type="EMBL" id="GGX71979.1"/>
    </source>
</evidence>
<keyword evidence="1" id="KW-0732">Signal</keyword>
<dbReference type="EMBL" id="BMYV01000002">
    <property type="protein sequence ID" value="GGX71979.1"/>
    <property type="molecule type" value="Genomic_DNA"/>
</dbReference>
<dbReference type="AlphaFoldDB" id="A0A918KRM3"/>
<dbReference type="NCBIfam" id="TIGR04433">
    <property type="entry name" value="UrcA_uranyl"/>
    <property type="match status" value="1"/>
</dbReference>
<evidence type="ECO:0000313" key="3">
    <source>
        <dbReference type="Proteomes" id="UP000600865"/>
    </source>
</evidence>
<sequence>MRIKRKMSIAPSVVAVKNAGLAIALLGGLSAVAIPTAASASSANLVDAKFTVRFKVSQLAEEGGTEAIYAKIEKKAKRACISVKEASEILGETFDECVDDVMNQFVISANVPALITYHEAKTQPVEAEKFASNLN</sequence>
<proteinExistence type="predicted"/>
<name>A0A918KRM3_9PROT</name>
<dbReference type="RefSeq" id="WP_189585914.1">
    <property type="nucleotide sequence ID" value="NZ_BMYV01000002.1"/>
</dbReference>
<keyword evidence="3" id="KW-1185">Reference proteome</keyword>
<accession>A0A918KRM3</accession>
<protein>
    <recommendedName>
        <fullName evidence="4">UrcA family protein</fullName>
    </recommendedName>
</protein>